<dbReference type="EMBL" id="SPMZ01000064">
    <property type="protein sequence ID" value="NMQ20808.1"/>
    <property type="molecule type" value="Genomic_DNA"/>
</dbReference>
<proteinExistence type="predicted"/>
<reference evidence="1 2" key="1">
    <citation type="submission" date="2019-03" db="EMBL/GenBank/DDBJ databases">
        <title>Metabolic reconstructions from genomes of highly enriched 'Candidatus Accumulibacter' and 'Candidatus Competibacter' bioreactor populations.</title>
        <authorList>
            <person name="Annavajhala M.K."/>
            <person name="Welles L."/>
            <person name="Abbas B."/>
            <person name="Sorokin D."/>
            <person name="Park H."/>
            <person name="Van Loosdrecht M."/>
            <person name="Chandran K."/>
        </authorList>
    </citation>
    <scope>NUCLEOTIDE SEQUENCE [LARGE SCALE GENOMIC DNA]</scope>
    <source>
        <strain evidence="1 2">SBR_G</strain>
    </source>
</reference>
<keyword evidence="2" id="KW-1185">Reference proteome</keyword>
<protein>
    <submittedName>
        <fullName evidence="1">Uncharacterized protein</fullName>
    </submittedName>
</protein>
<accession>A0ABX1TRU5</accession>
<dbReference type="RefSeq" id="WP_169250077.1">
    <property type="nucleotide sequence ID" value="NZ_SPMZ01000064.1"/>
</dbReference>
<sequence length="156" mass="16897">MSLSALIQKGGLGQFATATTATLATPTNEKARTVARVATVAVASFTRPVIEPSWVSISYIRGWAVTDAELKCYMERLARLEYETGPDRDDVERRVLAEILAARPGDDRVTCGNCQHFQPDAIGDGTGIGGCTAGVMTGPLKYPPVKRYCEQWSMRA</sequence>
<gene>
    <name evidence="1" type="ORF">E4P82_17375</name>
</gene>
<dbReference type="Proteomes" id="UP000760480">
    <property type="component" value="Unassembled WGS sequence"/>
</dbReference>
<organism evidence="1 2">
    <name type="scientific">Candidatus Competibacter phosphatis</name>
    <dbReference type="NCBI Taxonomy" id="221280"/>
    <lineage>
        <taxon>Bacteria</taxon>
        <taxon>Pseudomonadati</taxon>
        <taxon>Pseudomonadota</taxon>
        <taxon>Gammaproteobacteria</taxon>
        <taxon>Candidatus Competibacteraceae</taxon>
        <taxon>Candidatus Competibacter</taxon>
    </lineage>
</organism>
<evidence type="ECO:0000313" key="2">
    <source>
        <dbReference type="Proteomes" id="UP000760480"/>
    </source>
</evidence>
<evidence type="ECO:0000313" key="1">
    <source>
        <dbReference type="EMBL" id="NMQ20808.1"/>
    </source>
</evidence>
<name>A0ABX1TRU5_9GAMM</name>
<comment type="caution">
    <text evidence="1">The sequence shown here is derived from an EMBL/GenBank/DDBJ whole genome shotgun (WGS) entry which is preliminary data.</text>
</comment>